<accession>A0AAV7JQG7</accession>
<dbReference type="PANTHER" id="PTHR45749:SF37">
    <property type="entry name" value="OS05G0311600 PROTEIN"/>
    <property type="match status" value="1"/>
</dbReference>
<dbReference type="SUPFAM" id="SSF53098">
    <property type="entry name" value="Ribonuclease H-like"/>
    <property type="match status" value="1"/>
</dbReference>
<dbReference type="EMBL" id="JAKMXF010000307">
    <property type="protein sequence ID" value="KAI6651138.1"/>
    <property type="molecule type" value="Genomic_DNA"/>
</dbReference>
<dbReference type="Proteomes" id="UP001165289">
    <property type="component" value="Unassembled WGS sequence"/>
</dbReference>
<comment type="caution">
    <text evidence="2">The sequence shown here is derived from an EMBL/GenBank/DDBJ whole genome shotgun (WGS) entry which is preliminary data.</text>
</comment>
<dbReference type="PANTHER" id="PTHR45749">
    <property type="match status" value="1"/>
</dbReference>
<dbReference type="InterPro" id="IPR012337">
    <property type="entry name" value="RNaseH-like_sf"/>
</dbReference>
<gene>
    <name evidence="2" type="ORF">LOD99_5489</name>
</gene>
<dbReference type="Pfam" id="PF05699">
    <property type="entry name" value="Dimer_Tnp_hAT"/>
    <property type="match status" value="1"/>
</dbReference>
<name>A0AAV7JQG7_9METZ</name>
<organism evidence="2 3">
    <name type="scientific">Oopsacas minuta</name>
    <dbReference type="NCBI Taxonomy" id="111878"/>
    <lineage>
        <taxon>Eukaryota</taxon>
        <taxon>Metazoa</taxon>
        <taxon>Porifera</taxon>
        <taxon>Hexactinellida</taxon>
        <taxon>Hexasterophora</taxon>
        <taxon>Lyssacinosida</taxon>
        <taxon>Leucopsacidae</taxon>
        <taxon>Oopsacas</taxon>
    </lineage>
</organism>
<dbReference type="InterPro" id="IPR008906">
    <property type="entry name" value="HATC_C_dom"/>
</dbReference>
<dbReference type="GO" id="GO:0046983">
    <property type="term" value="F:protein dimerization activity"/>
    <property type="evidence" value="ECO:0007669"/>
    <property type="project" value="InterPro"/>
</dbReference>
<keyword evidence="3" id="KW-1185">Reference proteome</keyword>
<feature type="domain" description="TTF-type" evidence="1">
    <location>
        <begin position="89"/>
        <end position="175"/>
    </location>
</feature>
<dbReference type="Pfam" id="PF14291">
    <property type="entry name" value="DUF4371"/>
    <property type="match status" value="1"/>
</dbReference>
<reference evidence="2 3" key="1">
    <citation type="journal article" date="2023" name="BMC Biol.">
        <title>The compact genome of the sponge Oopsacas minuta (Hexactinellida) is lacking key metazoan core genes.</title>
        <authorList>
            <person name="Santini S."/>
            <person name="Schenkelaars Q."/>
            <person name="Jourda C."/>
            <person name="Duchesne M."/>
            <person name="Belahbib H."/>
            <person name="Rocher C."/>
            <person name="Selva M."/>
            <person name="Riesgo A."/>
            <person name="Vervoort M."/>
            <person name="Leys S.P."/>
            <person name="Kodjabachian L."/>
            <person name="Le Bivic A."/>
            <person name="Borchiellini C."/>
            <person name="Claverie J.M."/>
            <person name="Renard E."/>
        </authorList>
    </citation>
    <scope>NUCLEOTIDE SEQUENCE [LARGE SCALE GENOMIC DNA]</scope>
    <source>
        <strain evidence="2">SPO-2</strain>
    </source>
</reference>
<dbReference type="SMART" id="SM00597">
    <property type="entry name" value="ZnF_TTF"/>
    <property type="match status" value="1"/>
</dbReference>
<protein>
    <submittedName>
        <fullName evidence="2">Zinc finger MYM-type protein 1-like</fullName>
    </submittedName>
</protein>
<proteinExistence type="predicted"/>
<evidence type="ECO:0000313" key="3">
    <source>
        <dbReference type="Proteomes" id="UP001165289"/>
    </source>
</evidence>
<dbReference type="InterPro" id="IPR006580">
    <property type="entry name" value="Znf_TTF"/>
</dbReference>
<evidence type="ECO:0000259" key="1">
    <source>
        <dbReference type="SMART" id="SM00597"/>
    </source>
</evidence>
<dbReference type="AlphaFoldDB" id="A0AAV7JQG7"/>
<evidence type="ECO:0000313" key="2">
    <source>
        <dbReference type="EMBL" id="KAI6651138.1"/>
    </source>
</evidence>
<dbReference type="InterPro" id="IPR025398">
    <property type="entry name" value="DUF4371"/>
</dbReference>
<sequence length="736" mass="83788">MNLDKYFHPLSPCSLPIIQSSDTSTDAVVTNSSIESETSFVNASLLNDAMGQEFVIPVDRLLRAEYIKYGPIRLKLPNNSYPQTLFHGKMRAFQANWYISRPWLEYNKYNDSALCFPCRVFGSALNKYDRTFVEDGFRQWPHALEKNRGFDKHSKSENHSMCMEKWTSYLHETPVDVLISEDMKKALSLANKERQSRKDIVYLLIGVVITLAQLNLPFRGHNEGEVSANKGVFKGIVELISRYHPPLMIHLQKGQANPKGYPSYLSPTSQNEMIQYSAEILREDIIENIQIAHFFSICLDTTPDIAKKDQLSIVVRYVNINGEIIESLLDLIEVANCTAVGLVTTIVEVFSKHGLLIESLRGQGYDGCATMAGRYNGVQNLIKVKNPKAYFVHCYAHRLNLVIIDTCKRNVITRNFFGIMQKLYAFIEGSTKRHGLFKDIQMKCYASQGEGKKIGTLKSLSDTRWSSRAEACQVLLENISVLLKVLDSIIYDGKYDSGIASDAFSLSKCIDFQFCLCLVTFTDILKLCNIISKYLQNEDLNISSASLHIESLISTLQGYTTEAYFDQLYLQAEKIAENIGVTYSEPRHRKVPTRLDDSEHHVPIVLTGKERMKEQFFNDVIELIKEALQSRFSHETMPLLKSIECLNPPKAENIQDLRVLASYYIGDFDADLIEYEYKLLAKLIELSNIGKIGIHKLYLYMVKEGIAKLYPNLNILYRLILTLPVTSSACERSFQH</sequence>